<dbReference type="AlphaFoldDB" id="A0AAV2SB94"/>
<keyword evidence="4" id="KW-1185">Reference proteome</keyword>
<evidence type="ECO:0000313" key="3">
    <source>
        <dbReference type="EMBL" id="CAL4181599.1"/>
    </source>
</evidence>
<evidence type="ECO:0000256" key="1">
    <source>
        <dbReference type="SAM" id="Coils"/>
    </source>
</evidence>
<evidence type="ECO:0000313" key="4">
    <source>
        <dbReference type="Proteomes" id="UP001497623"/>
    </source>
</evidence>
<name>A0AAV2SB94_MEGNR</name>
<dbReference type="GO" id="GO:0031012">
    <property type="term" value="C:extracellular matrix"/>
    <property type="evidence" value="ECO:0007669"/>
    <property type="project" value="TreeGrafter"/>
</dbReference>
<comment type="caution">
    <text evidence="3">The sequence shown here is derived from an EMBL/GenBank/DDBJ whole genome shotgun (WGS) entry which is preliminary data.</text>
</comment>
<dbReference type="GO" id="GO:0061343">
    <property type="term" value="P:cell adhesion involved in heart morphogenesis"/>
    <property type="evidence" value="ECO:0007669"/>
    <property type="project" value="TreeGrafter"/>
</dbReference>
<reference evidence="3 4" key="1">
    <citation type="submission" date="2024-05" db="EMBL/GenBank/DDBJ databases">
        <authorList>
            <person name="Wallberg A."/>
        </authorList>
    </citation>
    <scope>NUCLEOTIDE SEQUENCE [LARGE SCALE GENOMIC DNA]</scope>
</reference>
<dbReference type="PANTHER" id="PTHR33395:SF22">
    <property type="entry name" value="REVERSE TRANSCRIPTASE DOMAIN-CONTAINING PROTEIN"/>
    <property type="match status" value="1"/>
</dbReference>
<organism evidence="3 4">
    <name type="scientific">Meganyctiphanes norvegica</name>
    <name type="common">Northern krill</name>
    <name type="synonym">Thysanopoda norvegica</name>
    <dbReference type="NCBI Taxonomy" id="48144"/>
    <lineage>
        <taxon>Eukaryota</taxon>
        <taxon>Metazoa</taxon>
        <taxon>Ecdysozoa</taxon>
        <taxon>Arthropoda</taxon>
        <taxon>Crustacea</taxon>
        <taxon>Multicrustacea</taxon>
        <taxon>Malacostraca</taxon>
        <taxon>Eumalacostraca</taxon>
        <taxon>Eucarida</taxon>
        <taxon>Euphausiacea</taxon>
        <taxon>Euphausiidae</taxon>
        <taxon>Meganyctiphanes</taxon>
    </lineage>
</organism>
<protein>
    <recommendedName>
        <fullName evidence="2">Reverse transcriptase domain-containing protein</fullName>
    </recommendedName>
</protein>
<dbReference type="Proteomes" id="UP001497623">
    <property type="component" value="Unassembled WGS sequence"/>
</dbReference>
<dbReference type="GO" id="GO:0007508">
    <property type="term" value="P:larval heart development"/>
    <property type="evidence" value="ECO:0007669"/>
    <property type="project" value="TreeGrafter"/>
</dbReference>
<dbReference type="CDD" id="cd01650">
    <property type="entry name" value="RT_nLTR_like"/>
    <property type="match status" value="1"/>
</dbReference>
<dbReference type="PANTHER" id="PTHR33395">
    <property type="entry name" value="TRANSCRIPTASE, PUTATIVE-RELATED-RELATED"/>
    <property type="match status" value="1"/>
</dbReference>
<feature type="domain" description="Reverse transcriptase" evidence="2">
    <location>
        <begin position="335"/>
        <end position="426"/>
    </location>
</feature>
<dbReference type="Pfam" id="PF00078">
    <property type="entry name" value="RVT_1"/>
    <property type="match status" value="1"/>
</dbReference>
<accession>A0AAV2SB94</accession>
<feature type="non-terminal residue" evidence="3">
    <location>
        <position position="1"/>
    </location>
</feature>
<feature type="non-terminal residue" evidence="3">
    <location>
        <position position="427"/>
    </location>
</feature>
<keyword evidence="1" id="KW-0175">Coiled coil</keyword>
<gene>
    <name evidence="3" type="ORF">MNOR_LOCUS35435</name>
</gene>
<dbReference type="InterPro" id="IPR000477">
    <property type="entry name" value="RT_dom"/>
</dbReference>
<feature type="coiled-coil region" evidence="1">
    <location>
        <begin position="168"/>
        <end position="195"/>
    </location>
</feature>
<evidence type="ECO:0000259" key="2">
    <source>
        <dbReference type="Pfam" id="PF00078"/>
    </source>
</evidence>
<sequence>ARAIDELFLDVVNDCFLYQHVGEDTRFRNDQSSTLDLIFTKEEGDVKNIEILCPLGQSDHGIVSADFVSQWKSRVVHKPRRMYHKGHFDLITEELMQIDWEIEFANKSPDECFEFVKLKLEELVDKHVPMSKPKDYNEPWMNTPLMKLWKKKYHAWKRYTEKKGYQRYIEYKREANQYKKNARRAKRLHEKKLAKGVRQNKRAFFRYVNSKLTVRPEITEMRKENGELVDNDKDICSVIVRYFNSVHTPVSTEAMPEMNNMYETEIRNIIITQEEVQTRLEKLNVYKSSGPDNIHPFVLQKTASAISIPLTMIFRQSLSSGKCPTDWRTANVTPIHKKGDRTDPSNYRPVSLTSQVCKVLEAIVRKHILEHLADNDILSDRQHGFREGRSCLTNLLEVMECWTEILDEGDGVDVAYLDFRKAFDLVS</sequence>
<dbReference type="EMBL" id="CAXKWB010059131">
    <property type="protein sequence ID" value="CAL4181599.1"/>
    <property type="molecule type" value="Genomic_DNA"/>
</dbReference>
<proteinExistence type="predicted"/>